<accession>A0A854BTZ4</accession>
<evidence type="ECO:0008006" key="3">
    <source>
        <dbReference type="Google" id="ProtNLM"/>
    </source>
</evidence>
<proteinExistence type="predicted"/>
<reference evidence="1 2" key="1">
    <citation type="journal article" date="2016" name="Nat. Biotechnol.">
        <title>Measurement of bacterial replication rates in microbial communities.</title>
        <authorList>
            <person name="Brown C.T."/>
            <person name="Olm M.R."/>
            <person name="Thomas B.C."/>
            <person name="Banfield J.F."/>
        </authorList>
    </citation>
    <scope>NUCLEOTIDE SEQUENCE [LARGE SCALE GENOMIC DNA]</scope>
    <source>
        <strain evidence="1">45_130</strain>
    </source>
</reference>
<protein>
    <recommendedName>
        <fullName evidence="3">DUF2971 domain-containing protein</fullName>
    </recommendedName>
</protein>
<evidence type="ECO:0000313" key="2">
    <source>
        <dbReference type="Proteomes" id="UP000186685"/>
    </source>
</evidence>
<sequence length="98" mass="11620">MGLNAKMNDTMYYTKAALYKSPQWQYEKEWRLFLNKNNSIGLSSLNIQIKPIAVYYGNDMSAINKKIISDIAKEKGIKEYQMYIDTQSDRYAMKYRRI</sequence>
<dbReference type="AlphaFoldDB" id="A0A854BTZ4"/>
<evidence type="ECO:0000313" key="1">
    <source>
        <dbReference type="EMBL" id="OKZ07013.1"/>
    </source>
</evidence>
<name>A0A854BTZ4_9BACT</name>
<organism evidence="1 2">
    <name type="scientific">Phocaeicola plebeius</name>
    <dbReference type="NCBI Taxonomy" id="310297"/>
    <lineage>
        <taxon>Bacteria</taxon>
        <taxon>Pseudomonadati</taxon>
        <taxon>Bacteroidota</taxon>
        <taxon>Bacteroidia</taxon>
        <taxon>Bacteroidales</taxon>
        <taxon>Bacteroidaceae</taxon>
        <taxon>Phocaeicola</taxon>
    </lineage>
</organism>
<dbReference type="Proteomes" id="UP000186685">
    <property type="component" value="Unassembled WGS sequence"/>
</dbReference>
<gene>
    <name evidence="1" type="ORF">BHV76_10475</name>
</gene>
<dbReference type="EMBL" id="MNQR01000049">
    <property type="protein sequence ID" value="OKZ07013.1"/>
    <property type="molecule type" value="Genomic_DNA"/>
</dbReference>
<comment type="caution">
    <text evidence="1">The sequence shown here is derived from an EMBL/GenBank/DDBJ whole genome shotgun (WGS) entry which is preliminary data.</text>
</comment>